<dbReference type="PANTHER" id="PTHR30460">
    <property type="entry name" value="MODERATE CONDUCTANCE MECHANOSENSITIVE CHANNEL YBIO"/>
    <property type="match status" value="1"/>
</dbReference>
<dbReference type="PANTHER" id="PTHR30460:SF0">
    <property type="entry name" value="MODERATE CONDUCTANCE MECHANOSENSITIVE CHANNEL YBIO"/>
    <property type="match status" value="1"/>
</dbReference>
<keyword evidence="4 7" id="KW-0812">Transmembrane</keyword>
<evidence type="ECO:0000256" key="2">
    <source>
        <dbReference type="ARBA" id="ARBA00008017"/>
    </source>
</evidence>
<feature type="transmembrane region" description="Helical" evidence="7">
    <location>
        <begin position="20"/>
        <end position="39"/>
    </location>
</feature>
<evidence type="ECO:0000256" key="1">
    <source>
        <dbReference type="ARBA" id="ARBA00004651"/>
    </source>
</evidence>
<evidence type="ECO:0000256" key="5">
    <source>
        <dbReference type="ARBA" id="ARBA00022989"/>
    </source>
</evidence>
<feature type="domain" description="Mechanosensitive ion channel transmembrane helices 2/3" evidence="10">
    <location>
        <begin position="382"/>
        <end position="422"/>
    </location>
</feature>
<proteinExistence type="inferred from homology"/>
<comment type="subcellular location">
    <subcellularLocation>
        <location evidence="1">Cell membrane</location>
        <topology evidence="1">Multi-pass membrane protein</topology>
    </subcellularLocation>
</comment>
<keyword evidence="12" id="KW-1185">Reference proteome</keyword>
<keyword evidence="6 7" id="KW-0472">Membrane</keyword>
<feature type="transmembrane region" description="Helical" evidence="7">
    <location>
        <begin position="402"/>
        <end position="420"/>
    </location>
</feature>
<evidence type="ECO:0000259" key="8">
    <source>
        <dbReference type="Pfam" id="PF00924"/>
    </source>
</evidence>
<dbReference type="Gene3D" id="3.30.70.100">
    <property type="match status" value="1"/>
</dbReference>
<dbReference type="Gene3D" id="2.30.30.60">
    <property type="match status" value="1"/>
</dbReference>
<dbReference type="Pfam" id="PF21082">
    <property type="entry name" value="MS_channel_3rd"/>
    <property type="match status" value="1"/>
</dbReference>
<organism evidence="11 12">
    <name type="scientific">Floridaenema fluviatile BLCC-F154</name>
    <dbReference type="NCBI Taxonomy" id="3153640"/>
    <lineage>
        <taxon>Bacteria</taxon>
        <taxon>Bacillati</taxon>
        <taxon>Cyanobacteriota</taxon>
        <taxon>Cyanophyceae</taxon>
        <taxon>Oscillatoriophycideae</taxon>
        <taxon>Aerosakkonematales</taxon>
        <taxon>Aerosakkonemataceae</taxon>
        <taxon>Floridanema</taxon>
        <taxon>Floridanema fluviatile</taxon>
    </lineage>
</organism>
<comment type="similarity">
    <text evidence="2">Belongs to the MscS (TC 1.A.23) family.</text>
</comment>
<evidence type="ECO:0000256" key="7">
    <source>
        <dbReference type="SAM" id="Phobius"/>
    </source>
</evidence>
<evidence type="ECO:0000256" key="3">
    <source>
        <dbReference type="ARBA" id="ARBA00022475"/>
    </source>
</evidence>
<gene>
    <name evidence="11" type="ORF">ACE1B6_20405</name>
</gene>
<feature type="domain" description="Mechanosensitive ion channel MscS C-terminal" evidence="9">
    <location>
        <begin position="494"/>
        <end position="581"/>
    </location>
</feature>
<accession>A0ABV4YFS0</accession>
<sequence>MKLRKNLITPLINKQLRKVAGIVVAILFSAFLVIGWTPITWAQFSFPEASTVDPRQPPSDVRRLGLIEVAPVNFENETILTVASPTVIDRNDPQGNIPVEVRVQQIEANLRRVIAYDPKWRSQSGRKYDTAFDPKTLRVFTAIQNGLTTIYATDKYRSQPQILLTVTPTDAEYQGLKIPELAQRWEKILQQELYKALVRRLPEKFPEQLRVALQIAVLMLTASLIFWVLQRLLRKHRKFLKLEESQENHESLAKADLKSRSTNFHQSVFLGTLHHKFNLQKQLDINSFLIWLLFWAQIGIWLVGLMFIFYQFPETETIAVGIVAFPILLLIVWFVTGFLNRLTNIMIDRFAEAWQSSNLTAADVATRKYLRVTTITKALKGLKVFLLYLTAILIILDRFNVPITSVLALGAVIAFAVSLASQNLIRDLVNGCLILLEDQYAIGDIIAVDNVAGFVENLNLRITQIRNADGEFITIPNSQINRVSNLTRTWSRANVAITIAYDSDVNFALQVIRDVAQQLFAESEWQNLLVEPPEVLGIDSVSHAGLLVRIWFKTKPLEQWKVSREFNRRIQIALADKGIKIGKPQQEISMKDRQILMSQFSDRENGKPV</sequence>
<dbReference type="Pfam" id="PF00924">
    <property type="entry name" value="MS_channel_2nd"/>
    <property type="match status" value="1"/>
</dbReference>
<evidence type="ECO:0000256" key="6">
    <source>
        <dbReference type="ARBA" id="ARBA00023136"/>
    </source>
</evidence>
<feature type="transmembrane region" description="Helical" evidence="7">
    <location>
        <begin position="288"/>
        <end position="312"/>
    </location>
</feature>
<dbReference type="InterPro" id="IPR045276">
    <property type="entry name" value="YbiO_bact"/>
</dbReference>
<dbReference type="Gene3D" id="1.10.287.1260">
    <property type="match status" value="1"/>
</dbReference>
<evidence type="ECO:0000259" key="10">
    <source>
        <dbReference type="Pfam" id="PF21088"/>
    </source>
</evidence>
<dbReference type="InterPro" id="IPR049278">
    <property type="entry name" value="MS_channel_C"/>
</dbReference>
<feature type="transmembrane region" description="Helical" evidence="7">
    <location>
        <begin position="318"/>
        <end position="339"/>
    </location>
</feature>
<evidence type="ECO:0000256" key="4">
    <source>
        <dbReference type="ARBA" id="ARBA00022692"/>
    </source>
</evidence>
<comment type="caution">
    <text evidence="11">The sequence shown here is derived from an EMBL/GenBank/DDBJ whole genome shotgun (WGS) entry which is preliminary data.</text>
</comment>
<keyword evidence="3" id="KW-1003">Cell membrane</keyword>
<dbReference type="RefSeq" id="WP_413259104.1">
    <property type="nucleotide sequence ID" value="NZ_JBHFNS010000077.1"/>
</dbReference>
<evidence type="ECO:0000313" key="11">
    <source>
        <dbReference type="EMBL" id="MFB2937617.1"/>
    </source>
</evidence>
<keyword evidence="5 7" id="KW-1133">Transmembrane helix</keyword>
<dbReference type="InterPro" id="IPR023408">
    <property type="entry name" value="MscS_beta-dom_sf"/>
</dbReference>
<dbReference type="InterPro" id="IPR049142">
    <property type="entry name" value="MS_channel_1st"/>
</dbReference>
<dbReference type="InterPro" id="IPR011066">
    <property type="entry name" value="MscS_channel_C_sf"/>
</dbReference>
<dbReference type="EMBL" id="JBHFNS010000077">
    <property type="protein sequence ID" value="MFB2937617.1"/>
    <property type="molecule type" value="Genomic_DNA"/>
</dbReference>
<reference evidence="11 12" key="1">
    <citation type="submission" date="2024-09" db="EMBL/GenBank/DDBJ databases">
        <title>Floridaenema gen nov. (Aerosakkonemataceae, Aerosakkonematales ord. nov., Cyanobacteria) from benthic tropical and subtropical fresh waters, with the description of four new species.</title>
        <authorList>
            <person name="Moretto J.A."/>
            <person name="Berthold D.E."/>
            <person name="Lefler F.W."/>
            <person name="Huang I.-S."/>
            <person name="Laughinghouse H. IV."/>
        </authorList>
    </citation>
    <scope>NUCLEOTIDE SEQUENCE [LARGE SCALE GENOMIC DNA]</scope>
    <source>
        <strain evidence="11 12">BLCC-F154</strain>
    </source>
</reference>
<feature type="transmembrane region" description="Helical" evidence="7">
    <location>
        <begin position="211"/>
        <end position="229"/>
    </location>
</feature>
<dbReference type="Pfam" id="PF21088">
    <property type="entry name" value="MS_channel_1st"/>
    <property type="match status" value="1"/>
</dbReference>
<dbReference type="SUPFAM" id="SSF82689">
    <property type="entry name" value="Mechanosensitive channel protein MscS (YggB), C-terminal domain"/>
    <property type="match status" value="1"/>
</dbReference>
<protein>
    <submittedName>
        <fullName evidence="11">Mechanosensitive ion channel family protein</fullName>
    </submittedName>
</protein>
<dbReference type="Proteomes" id="UP001576776">
    <property type="component" value="Unassembled WGS sequence"/>
</dbReference>
<dbReference type="InterPro" id="IPR006685">
    <property type="entry name" value="MscS_channel_2nd"/>
</dbReference>
<feature type="domain" description="Mechanosensitive ion channel MscS" evidence="8">
    <location>
        <begin position="423"/>
        <end position="488"/>
    </location>
</feature>
<dbReference type="SUPFAM" id="SSF50182">
    <property type="entry name" value="Sm-like ribonucleoproteins"/>
    <property type="match status" value="1"/>
</dbReference>
<feature type="transmembrane region" description="Helical" evidence="7">
    <location>
        <begin position="378"/>
        <end position="396"/>
    </location>
</feature>
<evidence type="ECO:0000259" key="9">
    <source>
        <dbReference type="Pfam" id="PF21082"/>
    </source>
</evidence>
<name>A0ABV4YFS0_9CYAN</name>
<evidence type="ECO:0000313" key="12">
    <source>
        <dbReference type="Proteomes" id="UP001576776"/>
    </source>
</evidence>
<dbReference type="InterPro" id="IPR010920">
    <property type="entry name" value="LSM_dom_sf"/>
</dbReference>